<name>A0ABR7XP19_9SPHI</name>
<feature type="domain" description="BT-3987-like N-terminal" evidence="1">
    <location>
        <begin position="39"/>
        <end position="155"/>
    </location>
</feature>
<evidence type="ECO:0000259" key="1">
    <source>
        <dbReference type="Pfam" id="PF08522"/>
    </source>
</evidence>
<reference evidence="2 3" key="1">
    <citation type="submission" date="2020-08" db="EMBL/GenBank/DDBJ databases">
        <title>Sphingobacterium sp. DN00404 isolated from aquaculture water.</title>
        <authorList>
            <person name="Zhang M."/>
        </authorList>
    </citation>
    <scope>NUCLEOTIDE SEQUENCE [LARGE SCALE GENOMIC DNA]</scope>
    <source>
        <strain evidence="2 3">KCTC 42746</strain>
    </source>
</reference>
<dbReference type="InterPro" id="IPR013728">
    <property type="entry name" value="BT_3987-like_N"/>
</dbReference>
<gene>
    <name evidence="2" type="ORF">H8B21_04800</name>
</gene>
<comment type="caution">
    <text evidence="2">The sequence shown here is derived from an EMBL/GenBank/DDBJ whole genome shotgun (WGS) entry which is preliminary data.</text>
</comment>
<dbReference type="EMBL" id="JACNYL010000001">
    <property type="protein sequence ID" value="MBD1420888.1"/>
    <property type="molecule type" value="Genomic_DNA"/>
</dbReference>
<keyword evidence="3" id="KW-1185">Reference proteome</keyword>
<evidence type="ECO:0000313" key="2">
    <source>
        <dbReference type="EMBL" id="MBD1420888.1"/>
    </source>
</evidence>
<evidence type="ECO:0000313" key="3">
    <source>
        <dbReference type="Proteomes" id="UP000651112"/>
    </source>
</evidence>
<dbReference type="Proteomes" id="UP000651112">
    <property type="component" value="Unassembled WGS sequence"/>
</dbReference>
<dbReference type="Gene3D" id="2.60.40.1740">
    <property type="entry name" value="hypothetical protein (bacova_03559)"/>
    <property type="match status" value="1"/>
</dbReference>
<proteinExistence type="predicted"/>
<dbReference type="Pfam" id="PF08522">
    <property type="entry name" value="BT_3987-like_N"/>
    <property type="match status" value="1"/>
</dbReference>
<dbReference type="SUPFAM" id="SSF89372">
    <property type="entry name" value="Fucose-specific lectin"/>
    <property type="match status" value="1"/>
</dbReference>
<accession>A0ABR7XP19</accession>
<dbReference type="Gene3D" id="2.115.10.10">
    <property type="entry name" value="Tachylectin 2"/>
    <property type="match status" value="1"/>
</dbReference>
<dbReference type="RefSeq" id="WP_190312623.1">
    <property type="nucleotide sequence ID" value="NZ_JACNYL010000001.1"/>
</dbReference>
<sequence>MKKELKRYFRGLVAILIISAVNGCKSDYIDVLDKEKYTSLYIPQANNAPKFVNVYVREEDQTFDLSVYLGGVDDPKQDVTVTLDFFPELVEAFNAERGTSYSIMPEGSYEFGRGEVIIAAGQPHSTKAIVTVKTSEYLEAYTPYLLPVGIKDVSDGTAVNQQLGVAYFVVAASFEPGNVPREEILDLGTVGATIAFQHLDNLMIRDANGTIKRFVYNSETEQFSDPITMGSGWNVIDFLAPYGSNYFISRIPSEANGRLFRYPVSAEGVISTGTSINTGWNIFDRLVIYRGNILARFPDGRMLRYPLDSNGNLIGTNSSLGDGWSAYSQILPYKNTLLCIEPSGALWEIPITADGVVSPRRQLGSGWDMYKLIVPFGDDLLAIASDNKVYRYRFNPNGFWPLKE</sequence>
<organism evidence="2 3">
    <name type="scientific">Sphingobacterium chuzhouense</name>
    <dbReference type="NCBI Taxonomy" id="1742264"/>
    <lineage>
        <taxon>Bacteria</taxon>
        <taxon>Pseudomonadati</taxon>
        <taxon>Bacteroidota</taxon>
        <taxon>Sphingobacteriia</taxon>
        <taxon>Sphingobacteriales</taxon>
        <taxon>Sphingobacteriaceae</taxon>
        <taxon>Sphingobacterium</taxon>
    </lineage>
</organism>
<protein>
    <submittedName>
        <fullName evidence="2">DUF1735 domain-containing protein</fullName>
    </submittedName>
</protein>